<reference evidence="1 2" key="1">
    <citation type="submission" date="2019-03" db="EMBL/GenBank/DDBJ databases">
        <title>Sequencing 23 genomes of Wallemia ichthyophaga.</title>
        <authorList>
            <person name="Gostincar C."/>
        </authorList>
    </citation>
    <scope>NUCLEOTIDE SEQUENCE [LARGE SCALE GENOMIC DNA]</scope>
    <source>
        <strain evidence="1 2">EXF-8621</strain>
    </source>
</reference>
<dbReference type="Proteomes" id="UP000306954">
    <property type="component" value="Unassembled WGS sequence"/>
</dbReference>
<dbReference type="AlphaFoldDB" id="A0A4T0GWX9"/>
<organism evidence="1 2">
    <name type="scientific">Wallemia ichthyophaga</name>
    <dbReference type="NCBI Taxonomy" id="245174"/>
    <lineage>
        <taxon>Eukaryota</taxon>
        <taxon>Fungi</taxon>
        <taxon>Dikarya</taxon>
        <taxon>Basidiomycota</taxon>
        <taxon>Wallemiomycotina</taxon>
        <taxon>Wallemiomycetes</taxon>
        <taxon>Wallemiales</taxon>
        <taxon>Wallemiaceae</taxon>
        <taxon>Wallemia</taxon>
    </lineage>
</organism>
<dbReference type="EMBL" id="SPOF01000095">
    <property type="protein sequence ID" value="TIB07440.1"/>
    <property type="molecule type" value="Genomic_DNA"/>
</dbReference>
<evidence type="ECO:0000313" key="2">
    <source>
        <dbReference type="Proteomes" id="UP000306954"/>
    </source>
</evidence>
<evidence type="ECO:0000313" key="1">
    <source>
        <dbReference type="EMBL" id="TIB07440.1"/>
    </source>
</evidence>
<gene>
    <name evidence="1" type="ORF">E3P90_04074</name>
</gene>
<accession>A0A4T0GWX9</accession>
<protein>
    <submittedName>
        <fullName evidence="1">Uncharacterized protein</fullName>
    </submittedName>
</protein>
<comment type="caution">
    <text evidence="1">The sequence shown here is derived from an EMBL/GenBank/DDBJ whole genome shotgun (WGS) entry which is preliminary data.</text>
</comment>
<dbReference type="PANTHER" id="PTHR37331">
    <property type="entry name" value="YALI0F11671P"/>
    <property type="match status" value="1"/>
</dbReference>
<dbReference type="OMA" id="QIRAHSY"/>
<dbReference type="PANTHER" id="PTHR37331:SF1">
    <property type="entry name" value="YALI0F11671P"/>
    <property type="match status" value="1"/>
</dbReference>
<sequence>MNRFTRGITTTVARLKTVKDSKMSGVFYHQQQPERWAVSLLDKLPENAPKKLVCGYVNTASPVSTELYKSLEQNDEFIDLLQSVVQNNFTKDQHVIQDAFFRGEGWIPVMDERAPQTLGRAGDPDDYLGMVLVEGGGKINASTYERTPTYRLATRDNGFMKLSPALDKALREALKVETK</sequence>
<proteinExistence type="predicted"/>
<name>A0A4T0GWX9_WALIC</name>